<dbReference type="RefSeq" id="XP_046071324.1">
    <property type="nucleotide sequence ID" value="XM_046210130.1"/>
</dbReference>
<evidence type="ECO:0000313" key="2">
    <source>
        <dbReference type="Proteomes" id="UP001201262"/>
    </source>
</evidence>
<keyword evidence="2" id="KW-1185">Reference proteome</keyword>
<dbReference type="GeneID" id="70240417"/>
<accession>A0AAD4KMW9</accession>
<evidence type="ECO:0008006" key="3">
    <source>
        <dbReference type="Google" id="ProtNLM"/>
    </source>
</evidence>
<dbReference type="AlphaFoldDB" id="A0AAD4KMW9"/>
<dbReference type="SUPFAM" id="SSF48452">
    <property type="entry name" value="TPR-like"/>
    <property type="match status" value="1"/>
</dbReference>
<proteinExistence type="predicted"/>
<gene>
    <name evidence="1" type="ORF">BGW36DRAFT_266909</name>
</gene>
<name>A0AAD4KMW9_9EURO</name>
<protein>
    <recommendedName>
        <fullName evidence="3">Kinesin light chain</fullName>
    </recommendedName>
</protein>
<sequence>QGKLMEAEKMYERALVGCEKALVPHHISTLDTVNNLRNLYANQGKLKEAENMYKQ</sequence>
<reference evidence="1" key="1">
    <citation type="submission" date="2021-12" db="EMBL/GenBank/DDBJ databases">
        <title>Convergent genome expansion in fungi linked to evolution of root-endophyte symbiosis.</title>
        <authorList>
            <consortium name="DOE Joint Genome Institute"/>
            <person name="Ke Y.-H."/>
            <person name="Bonito G."/>
            <person name="Liao H.-L."/>
            <person name="Looney B."/>
            <person name="Rojas-Flechas A."/>
            <person name="Nash J."/>
            <person name="Hameed K."/>
            <person name="Schadt C."/>
            <person name="Martin F."/>
            <person name="Crous P.W."/>
            <person name="Miettinen O."/>
            <person name="Magnuson J.K."/>
            <person name="Labbe J."/>
            <person name="Jacobson D."/>
            <person name="Doktycz M.J."/>
            <person name="Veneault-Fourrey C."/>
            <person name="Kuo A."/>
            <person name="Mondo S."/>
            <person name="Calhoun S."/>
            <person name="Riley R."/>
            <person name="Ohm R."/>
            <person name="LaButti K."/>
            <person name="Andreopoulos B."/>
            <person name="Pangilinan J."/>
            <person name="Nolan M."/>
            <person name="Tritt A."/>
            <person name="Clum A."/>
            <person name="Lipzen A."/>
            <person name="Daum C."/>
            <person name="Barry K."/>
            <person name="Grigoriev I.V."/>
            <person name="Vilgalys R."/>
        </authorList>
    </citation>
    <scope>NUCLEOTIDE SEQUENCE</scope>
    <source>
        <strain evidence="1">PMI_201</strain>
    </source>
</reference>
<dbReference type="Proteomes" id="UP001201262">
    <property type="component" value="Unassembled WGS sequence"/>
</dbReference>
<dbReference type="Gene3D" id="1.25.40.10">
    <property type="entry name" value="Tetratricopeptide repeat domain"/>
    <property type="match status" value="1"/>
</dbReference>
<dbReference type="InterPro" id="IPR011990">
    <property type="entry name" value="TPR-like_helical_dom_sf"/>
</dbReference>
<feature type="non-terminal residue" evidence="1">
    <location>
        <position position="55"/>
    </location>
</feature>
<evidence type="ECO:0000313" key="1">
    <source>
        <dbReference type="EMBL" id="KAH8696387.1"/>
    </source>
</evidence>
<organism evidence="1 2">
    <name type="scientific">Talaromyces proteolyticus</name>
    <dbReference type="NCBI Taxonomy" id="1131652"/>
    <lineage>
        <taxon>Eukaryota</taxon>
        <taxon>Fungi</taxon>
        <taxon>Dikarya</taxon>
        <taxon>Ascomycota</taxon>
        <taxon>Pezizomycotina</taxon>
        <taxon>Eurotiomycetes</taxon>
        <taxon>Eurotiomycetidae</taxon>
        <taxon>Eurotiales</taxon>
        <taxon>Trichocomaceae</taxon>
        <taxon>Talaromyces</taxon>
        <taxon>Talaromyces sect. Bacilispori</taxon>
    </lineage>
</organism>
<feature type="non-terminal residue" evidence="1">
    <location>
        <position position="1"/>
    </location>
</feature>
<comment type="caution">
    <text evidence="1">The sequence shown here is derived from an EMBL/GenBank/DDBJ whole genome shotgun (WGS) entry which is preliminary data.</text>
</comment>
<dbReference type="Pfam" id="PF13424">
    <property type="entry name" value="TPR_12"/>
    <property type="match status" value="1"/>
</dbReference>
<dbReference type="EMBL" id="JAJTJA010000007">
    <property type="protein sequence ID" value="KAH8696387.1"/>
    <property type="molecule type" value="Genomic_DNA"/>
</dbReference>